<organism evidence="1 2">
    <name type="scientific">Taklimakanibacter albus</name>
    <dbReference type="NCBI Taxonomy" id="2800327"/>
    <lineage>
        <taxon>Bacteria</taxon>
        <taxon>Pseudomonadati</taxon>
        <taxon>Pseudomonadota</taxon>
        <taxon>Alphaproteobacteria</taxon>
        <taxon>Hyphomicrobiales</taxon>
        <taxon>Aestuariivirgaceae</taxon>
        <taxon>Taklimakanibacter</taxon>
    </lineage>
</organism>
<evidence type="ECO:0000313" key="1">
    <source>
        <dbReference type="EMBL" id="MBK1867428.1"/>
    </source>
</evidence>
<comment type="caution">
    <text evidence="1">The sequence shown here is derived from an EMBL/GenBank/DDBJ whole genome shotgun (WGS) entry which is preliminary data.</text>
</comment>
<keyword evidence="2" id="KW-1185">Reference proteome</keyword>
<gene>
    <name evidence="1" type="ORF">JHL16_13815</name>
</gene>
<accession>A0ACC5R505</accession>
<reference evidence="1" key="1">
    <citation type="submission" date="2021-01" db="EMBL/GenBank/DDBJ databases">
        <authorList>
            <person name="Sun Q."/>
        </authorList>
    </citation>
    <scope>NUCLEOTIDE SEQUENCE</scope>
    <source>
        <strain evidence="1">YIM B02566</strain>
    </source>
</reference>
<dbReference type="Proteomes" id="UP000616151">
    <property type="component" value="Unassembled WGS sequence"/>
</dbReference>
<name>A0ACC5R505_9HYPH</name>
<proteinExistence type="predicted"/>
<sequence length="246" mass="27533">MKRKSGKAVRKRRPGAGRPKASAPDLPRITPLEGISAERQVYEALRYSLMSGGVLPNAGLTLRSLSEAMGVSLTPVREALKRLEADGALVSRSKSAFFVYAPDKSDFAQITDIRLKLEGHAIRCAALKARERDLDSLRRINDQYRTELSRDKISTVDTLQVNFRFHFEVYTLSGSPILTQMIETLWLRIGPTLQRDWPADSDISTTIFHDQMLDALAHNDPDAAEAALHNDLTAAYREILPFLRDT</sequence>
<protein>
    <submittedName>
        <fullName evidence="1">GntR family transcriptional regulator</fullName>
    </submittedName>
</protein>
<dbReference type="EMBL" id="JAENHL010000007">
    <property type="protein sequence ID" value="MBK1867428.1"/>
    <property type="molecule type" value="Genomic_DNA"/>
</dbReference>
<evidence type="ECO:0000313" key="2">
    <source>
        <dbReference type="Proteomes" id="UP000616151"/>
    </source>
</evidence>